<accession>A0ABW8LS50</accession>
<evidence type="ECO:0000313" key="3">
    <source>
        <dbReference type="EMBL" id="MFK4268739.1"/>
    </source>
</evidence>
<feature type="transmembrane region" description="Helical" evidence="2">
    <location>
        <begin position="16"/>
        <end position="35"/>
    </location>
</feature>
<reference evidence="3 4" key="1">
    <citation type="submission" date="2024-11" db="EMBL/GenBank/DDBJ databases">
        <title>The Natural Products Discovery Center: Release of the First 8490 Sequenced Strains for Exploring Actinobacteria Biosynthetic Diversity.</title>
        <authorList>
            <person name="Kalkreuter E."/>
            <person name="Kautsar S.A."/>
            <person name="Yang D."/>
            <person name="Bader C.D."/>
            <person name="Teijaro C.N."/>
            <person name="Fluegel L."/>
            <person name="Davis C.M."/>
            <person name="Simpson J.R."/>
            <person name="Lauterbach L."/>
            <person name="Steele A.D."/>
            <person name="Gui C."/>
            <person name="Meng S."/>
            <person name="Li G."/>
            <person name="Viehrig K."/>
            <person name="Ye F."/>
            <person name="Su P."/>
            <person name="Kiefer A.F."/>
            <person name="Nichols A."/>
            <person name="Cepeda A.J."/>
            <person name="Yan W."/>
            <person name="Fan B."/>
            <person name="Jiang Y."/>
            <person name="Adhikari A."/>
            <person name="Zheng C.-J."/>
            <person name="Schuster L."/>
            <person name="Cowan T.M."/>
            <person name="Smanski M.J."/>
            <person name="Chevrette M.G."/>
            <person name="De Carvalho L.P.S."/>
            <person name="Shen B."/>
        </authorList>
    </citation>
    <scope>NUCLEOTIDE SEQUENCE [LARGE SCALE GENOMIC DNA]</scope>
    <source>
        <strain evidence="3 4">NPDC020863</strain>
    </source>
</reference>
<evidence type="ECO:0008006" key="5">
    <source>
        <dbReference type="Google" id="ProtNLM"/>
    </source>
</evidence>
<dbReference type="Proteomes" id="UP001620295">
    <property type="component" value="Unassembled WGS sequence"/>
</dbReference>
<feature type="region of interest" description="Disordered" evidence="1">
    <location>
        <begin position="44"/>
        <end position="150"/>
    </location>
</feature>
<sequence length="218" mass="22350">MLPLGQDLPHTHPRPVHWLATAAALAAVVAGAAVLQPADAKATTDTSTASAPGSGAPVVKAPDPTTADYPVDCGPAKLDVTDRASGDLDGDGRPETVAVVRCHSETGTPPSGMYVLAQPDGKNSEGGNDSGTAGKDGKGGKGNGSGQERPRIVATFLDPKEGMSIKDFALRGTKVSATLLGYSSDQVARCCPDLQRKVNWQWKDGKFVLKALPVPGSV</sequence>
<feature type="compositionally biased region" description="Basic and acidic residues" evidence="1">
    <location>
        <begin position="79"/>
        <end position="94"/>
    </location>
</feature>
<evidence type="ECO:0000256" key="1">
    <source>
        <dbReference type="SAM" id="MobiDB-lite"/>
    </source>
</evidence>
<keyword evidence="2" id="KW-0472">Membrane</keyword>
<keyword evidence="2" id="KW-1133">Transmembrane helix</keyword>
<dbReference type="RefSeq" id="WP_358645444.1">
    <property type="nucleotide sequence ID" value="NZ_JBFACG010000024.1"/>
</dbReference>
<keyword evidence="2" id="KW-0812">Transmembrane</keyword>
<organism evidence="3 4">
    <name type="scientific">Streptomyces milbemycinicus</name>
    <dbReference type="NCBI Taxonomy" id="476552"/>
    <lineage>
        <taxon>Bacteria</taxon>
        <taxon>Bacillati</taxon>
        <taxon>Actinomycetota</taxon>
        <taxon>Actinomycetes</taxon>
        <taxon>Kitasatosporales</taxon>
        <taxon>Streptomycetaceae</taxon>
        <taxon>Streptomyces</taxon>
    </lineage>
</organism>
<keyword evidence="4" id="KW-1185">Reference proteome</keyword>
<proteinExistence type="predicted"/>
<gene>
    <name evidence="3" type="ORF">ACI2L5_27875</name>
</gene>
<evidence type="ECO:0000256" key="2">
    <source>
        <dbReference type="SAM" id="Phobius"/>
    </source>
</evidence>
<dbReference type="EMBL" id="JBJDQH010000009">
    <property type="protein sequence ID" value="MFK4268739.1"/>
    <property type="molecule type" value="Genomic_DNA"/>
</dbReference>
<feature type="compositionally biased region" description="Low complexity" evidence="1">
    <location>
        <begin position="44"/>
        <end position="57"/>
    </location>
</feature>
<evidence type="ECO:0000313" key="4">
    <source>
        <dbReference type="Proteomes" id="UP001620295"/>
    </source>
</evidence>
<name>A0ABW8LS50_9ACTN</name>
<comment type="caution">
    <text evidence="3">The sequence shown here is derived from an EMBL/GenBank/DDBJ whole genome shotgun (WGS) entry which is preliminary data.</text>
</comment>
<protein>
    <recommendedName>
        <fullName evidence="5">Secreted protein</fullName>
    </recommendedName>
</protein>